<dbReference type="Proteomes" id="UP001218188">
    <property type="component" value="Unassembled WGS sequence"/>
</dbReference>
<feature type="region of interest" description="Disordered" evidence="1">
    <location>
        <begin position="119"/>
        <end position="153"/>
    </location>
</feature>
<feature type="region of interest" description="Disordered" evidence="1">
    <location>
        <begin position="616"/>
        <end position="656"/>
    </location>
</feature>
<gene>
    <name evidence="2" type="ORF">C8F04DRAFT_1237192</name>
</gene>
<feature type="region of interest" description="Disordered" evidence="1">
    <location>
        <begin position="71"/>
        <end position="91"/>
    </location>
</feature>
<evidence type="ECO:0000256" key="1">
    <source>
        <dbReference type="SAM" id="MobiDB-lite"/>
    </source>
</evidence>
<feature type="region of interest" description="Disordered" evidence="1">
    <location>
        <begin position="505"/>
        <end position="538"/>
    </location>
</feature>
<feature type="region of interest" description="Disordered" evidence="1">
    <location>
        <begin position="232"/>
        <end position="260"/>
    </location>
</feature>
<feature type="compositionally biased region" description="Polar residues" evidence="1">
    <location>
        <begin position="279"/>
        <end position="290"/>
    </location>
</feature>
<dbReference type="EMBL" id="JARJCM010000104">
    <property type="protein sequence ID" value="KAJ7029193.1"/>
    <property type="molecule type" value="Genomic_DNA"/>
</dbReference>
<feature type="compositionally biased region" description="Basic residues" evidence="1">
    <location>
        <begin position="134"/>
        <end position="145"/>
    </location>
</feature>
<reference evidence="2" key="1">
    <citation type="submission" date="2023-03" db="EMBL/GenBank/DDBJ databases">
        <title>Massive genome expansion in bonnet fungi (Mycena s.s.) driven by repeated elements and novel gene families across ecological guilds.</title>
        <authorList>
            <consortium name="Lawrence Berkeley National Laboratory"/>
            <person name="Harder C.B."/>
            <person name="Miyauchi S."/>
            <person name="Viragh M."/>
            <person name="Kuo A."/>
            <person name="Thoen E."/>
            <person name="Andreopoulos B."/>
            <person name="Lu D."/>
            <person name="Skrede I."/>
            <person name="Drula E."/>
            <person name="Henrissat B."/>
            <person name="Morin E."/>
            <person name="Kohler A."/>
            <person name="Barry K."/>
            <person name="LaButti K."/>
            <person name="Morin E."/>
            <person name="Salamov A."/>
            <person name="Lipzen A."/>
            <person name="Mereny Z."/>
            <person name="Hegedus B."/>
            <person name="Baldrian P."/>
            <person name="Stursova M."/>
            <person name="Weitz H."/>
            <person name="Taylor A."/>
            <person name="Grigoriev I.V."/>
            <person name="Nagy L.G."/>
            <person name="Martin F."/>
            <person name="Kauserud H."/>
        </authorList>
    </citation>
    <scope>NUCLEOTIDE SEQUENCE</scope>
    <source>
        <strain evidence="2">CBHHK200</strain>
    </source>
</reference>
<protein>
    <submittedName>
        <fullName evidence="2">Uncharacterized protein</fullName>
    </submittedName>
</protein>
<evidence type="ECO:0000313" key="3">
    <source>
        <dbReference type="Proteomes" id="UP001218188"/>
    </source>
</evidence>
<sequence>MTFAINWGGKGRKSWQEYAFCRDRTAQVRQTHDPNLSFTRWGSVAVARSLEEAQQSNSGVVWYNSVFPEKGEKRKRRNKAAAGQMQARRHATRPPVLKELGQPYGVTGGGVVRTAVHPSPMRKLKSKSYNGPCRWKRKKKSRGSHYTKERAGGVKRLQRQLPPEKETKIRVSRRRVGKISTKGAGDRFSEPLLIRPDWWKRDGGTAAWGNPCGMVTFDPAFMPRGEGSYRGIQRIEGGGGRGPDFPTRSQGEGSGRSSRSTQCLKAALKLAFNDTSAPDTAKVGQTTHGFSNAHKKRRTRKALPHRANESVEPATLIWRGGVAKNKWQYQGCSTNNPCGCRTRKPSQREEVIQGCSRKRAIETHRPVTDSAFEGEFIRVQREDCKRKEASEKAERPETSSISLNQEYWVSVGSGFRTGGIGGATRWWWEEKGRRPFDPDHNTIFTFFCLQLQNDWMYKKLRSEGSSSNASSLGRLIQFRHGNGEGGRALVQLRLYRGQRMSQILGLTGGPEDSEKQLGARTPGRGGARHEERAERAEEQGRAGLYVNDGVMKAKPGGPHCDGVHLIPRKCPGNFILDRREAPIFRNPYLACRLQKAVTCLSKVAKRSLKPMGKKLSENCREGEQMKSPAGPGYNTRGPATRSYMALKGVTASPEHG</sequence>
<feature type="compositionally biased region" description="Basic and acidic residues" evidence="1">
    <location>
        <begin position="527"/>
        <end position="538"/>
    </location>
</feature>
<feature type="compositionally biased region" description="Basic residues" evidence="1">
    <location>
        <begin position="293"/>
        <end position="304"/>
    </location>
</feature>
<name>A0AAD6SM16_9AGAR</name>
<organism evidence="2 3">
    <name type="scientific">Mycena alexandri</name>
    <dbReference type="NCBI Taxonomy" id="1745969"/>
    <lineage>
        <taxon>Eukaryota</taxon>
        <taxon>Fungi</taxon>
        <taxon>Dikarya</taxon>
        <taxon>Basidiomycota</taxon>
        <taxon>Agaricomycotina</taxon>
        <taxon>Agaricomycetes</taxon>
        <taxon>Agaricomycetidae</taxon>
        <taxon>Agaricales</taxon>
        <taxon>Marasmiineae</taxon>
        <taxon>Mycenaceae</taxon>
        <taxon>Mycena</taxon>
    </lineage>
</organism>
<comment type="caution">
    <text evidence="2">The sequence shown here is derived from an EMBL/GenBank/DDBJ whole genome shotgun (WGS) entry which is preliminary data.</text>
</comment>
<proteinExistence type="predicted"/>
<keyword evidence="3" id="KW-1185">Reference proteome</keyword>
<feature type="compositionally biased region" description="Low complexity" evidence="1">
    <location>
        <begin position="248"/>
        <end position="260"/>
    </location>
</feature>
<dbReference type="AlphaFoldDB" id="A0AAD6SM16"/>
<evidence type="ECO:0000313" key="2">
    <source>
        <dbReference type="EMBL" id="KAJ7029193.1"/>
    </source>
</evidence>
<accession>A0AAD6SM16</accession>
<feature type="region of interest" description="Disordered" evidence="1">
    <location>
        <begin position="279"/>
        <end position="308"/>
    </location>
</feature>